<evidence type="ECO:0000313" key="1">
    <source>
        <dbReference type="EMBL" id="GGZ77590.1"/>
    </source>
</evidence>
<comment type="caution">
    <text evidence="1">The sequence shown here is derived from an EMBL/GenBank/DDBJ whole genome shotgun (WGS) entry which is preliminary data.</text>
</comment>
<dbReference type="EMBL" id="BMZC01000014">
    <property type="protein sequence ID" value="GGZ77590.1"/>
    <property type="molecule type" value="Genomic_DNA"/>
</dbReference>
<organism evidence="1 2">
    <name type="scientific">Paraglaciecola chathamensis</name>
    <dbReference type="NCBI Taxonomy" id="368405"/>
    <lineage>
        <taxon>Bacteria</taxon>
        <taxon>Pseudomonadati</taxon>
        <taxon>Pseudomonadota</taxon>
        <taxon>Gammaproteobacteria</taxon>
        <taxon>Alteromonadales</taxon>
        <taxon>Alteromonadaceae</taxon>
        <taxon>Paraglaciecola</taxon>
    </lineage>
</organism>
<gene>
    <name evidence="1" type="ORF">GCM10011274_39590</name>
</gene>
<proteinExistence type="predicted"/>
<reference evidence="1" key="2">
    <citation type="submission" date="2020-09" db="EMBL/GenBank/DDBJ databases">
        <authorList>
            <person name="Sun Q."/>
            <person name="Kim S."/>
        </authorList>
    </citation>
    <scope>NUCLEOTIDE SEQUENCE</scope>
    <source>
        <strain evidence="1">KCTC 32337</strain>
    </source>
</reference>
<evidence type="ECO:0000313" key="2">
    <source>
        <dbReference type="Proteomes" id="UP000622604"/>
    </source>
</evidence>
<name>A0A8H9LY52_9ALTE</name>
<protein>
    <submittedName>
        <fullName evidence="1">Uncharacterized protein</fullName>
    </submittedName>
</protein>
<dbReference type="RefSeq" id="WP_013755110.1">
    <property type="nucleotide sequence ID" value="NZ_BMZC01000014.1"/>
</dbReference>
<accession>A0A8H9LY52</accession>
<reference evidence="1" key="1">
    <citation type="journal article" date="2014" name="Int. J. Syst. Evol. Microbiol.">
        <title>Complete genome sequence of Corynebacterium casei LMG S-19264T (=DSM 44701T), isolated from a smear-ripened cheese.</title>
        <authorList>
            <consortium name="US DOE Joint Genome Institute (JGI-PGF)"/>
            <person name="Walter F."/>
            <person name="Albersmeier A."/>
            <person name="Kalinowski J."/>
            <person name="Ruckert C."/>
        </authorList>
    </citation>
    <scope>NUCLEOTIDE SEQUENCE</scope>
    <source>
        <strain evidence="1">KCTC 32337</strain>
    </source>
</reference>
<sequence>MTIINREQLTIATQPSLASRAVLTVIVDTSMIKHGFIFPLAAIPFVTSEIPSTIGQEGILSNTAYVMDDTENAFTAIENLLIEIGLANNVVMINEIGGNTDETFYKVTLNLTEFMTPVAA</sequence>
<dbReference type="Proteomes" id="UP000622604">
    <property type="component" value="Unassembled WGS sequence"/>
</dbReference>
<dbReference type="AlphaFoldDB" id="A0A8H9LY52"/>